<feature type="domain" description="HECT" evidence="18">
    <location>
        <begin position="4448"/>
        <end position="4787"/>
    </location>
</feature>
<comment type="pathway">
    <text evidence="3">Protein modification; protein ubiquitination.</text>
</comment>
<comment type="caution">
    <text evidence="22">The sequence shown here is derived from an EMBL/GenBank/DDBJ whole genome shotgun (WGS) entry which is preliminary data.</text>
</comment>
<dbReference type="InterPro" id="IPR037252">
    <property type="entry name" value="Mib_Herc2_sf"/>
</dbReference>
<dbReference type="InterPro" id="IPR043145">
    <property type="entry name" value="Znf_ZZ_sf"/>
</dbReference>
<dbReference type="CDD" id="cd08664">
    <property type="entry name" value="APC10-HERC2"/>
    <property type="match status" value="1"/>
</dbReference>
<evidence type="ECO:0000259" key="18">
    <source>
        <dbReference type="PROSITE" id="PS50237"/>
    </source>
</evidence>
<feature type="compositionally biased region" description="Low complexity" evidence="15">
    <location>
        <begin position="2572"/>
        <end position="2583"/>
    </location>
</feature>
<dbReference type="Gene3D" id="3.30.2160.10">
    <property type="entry name" value="Hect, E3 ligase catalytic domain"/>
    <property type="match status" value="1"/>
</dbReference>
<feature type="repeat" description="RCC1" evidence="14">
    <location>
        <begin position="3110"/>
        <end position="3161"/>
    </location>
</feature>
<dbReference type="PROSITE" id="PS50135">
    <property type="entry name" value="ZF_ZZ_2"/>
    <property type="match status" value="1"/>
</dbReference>
<evidence type="ECO:0000259" key="21">
    <source>
        <dbReference type="PROSITE" id="PS51416"/>
    </source>
</evidence>
<feature type="compositionally biased region" description="Basic residues" evidence="15">
    <location>
        <begin position="2471"/>
        <end position="2487"/>
    </location>
</feature>
<feature type="region of interest" description="Disordered" evidence="15">
    <location>
        <begin position="3386"/>
        <end position="3418"/>
    </location>
</feature>
<dbReference type="SMART" id="SM00119">
    <property type="entry name" value="HECTc"/>
    <property type="match status" value="1"/>
</dbReference>
<evidence type="ECO:0000259" key="19">
    <source>
        <dbReference type="PROSITE" id="PS50255"/>
    </source>
</evidence>
<dbReference type="SUPFAM" id="SSF159034">
    <property type="entry name" value="Mib/herc2 domain-like"/>
    <property type="match status" value="1"/>
</dbReference>
<proteinExistence type="predicted"/>
<keyword evidence="8" id="KW-0677">Repeat</keyword>
<keyword evidence="5" id="KW-0963">Cytoplasm</keyword>
<dbReference type="Gene3D" id="2.60.120.260">
    <property type="entry name" value="Galactose-binding domain-like"/>
    <property type="match status" value="1"/>
</dbReference>
<dbReference type="InterPro" id="IPR015940">
    <property type="entry name" value="UBA"/>
</dbReference>
<dbReference type="Pfam" id="PF25390">
    <property type="entry name" value="WD40_RLD"/>
    <property type="match status" value="2"/>
</dbReference>
<feature type="repeat" description="RCC1" evidence="14">
    <location>
        <begin position="3162"/>
        <end position="3213"/>
    </location>
</feature>
<dbReference type="InterPro" id="IPR000569">
    <property type="entry name" value="HECT_dom"/>
</dbReference>
<evidence type="ECO:0000256" key="6">
    <source>
        <dbReference type="ARBA" id="ARBA00022679"/>
    </source>
</evidence>
<feature type="active site" description="Glycyl thioester intermediate" evidence="12">
    <location>
        <position position="4750"/>
    </location>
</feature>
<dbReference type="Pfam" id="PF06701">
    <property type="entry name" value="MIB_HERC2"/>
    <property type="match status" value="1"/>
</dbReference>
<dbReference type="PANTHER" id="PTHR22872:SF2">
    <property type="entry name" value="INHIBITOR OF BRUTON TYROSINE KINASE"/>
    <property type="match status" value="1"/>
</dbReference>
<reference evidence="22 23" key="1">
    <citation type="submission" date="2022-05" db="EMBL/GenBank/DDBJ databases">
        <authorList>
            <consortium name="Genoscope - CEA"/>
            <person name="William W."/>
        </authorList>
    </citation>
    <scope>NUCLEOTIDE SEQUENCE [LARGE SCALE GENOMIC DNA]</scope>
</reference>
<dbReference type="InterPro" id="IPR004939">
    <property type="entry name" value="APC_su10/DOC_dom"/>
</dbReference>
<dbReference type="PROSITE" id="PS50012">
    <property type="entry name" value="RCC1_3"/>
    <property type="match status" value="19"/>
</dbReference>
<dbReference type="InterPro" id="IPR009060">
    <property type="entry name" value="UBA-like_sf"/>
</dbReference>
<dbReference type="InterPro" id="IPR014722">
    <property type="entry name" value="Rib_uL2_dom2"/>
</dbReference>
<dbReference type="Gene3D" id="3.90.1750.10">
    <property type="entry name" value="Hect, E3 ligase catalytic domains"/>
    <property type="match status" value="1"/>
</dbReference>
<dbReference type="PROSITE" id="PS50237">
    <property type="entry name" value="HECT"/>
    <property type="match status" value="1"/>
</dbReference>
<feature type="compositionally biased region" description="Low complexity" evidence="15">
    <location>
        <begin position="3400"/>
        <end position="3409"/>
    </location>
</feature>
<feature type="region of interest" description="Disordered" evidence="15">
    <location>
        <begin position="1596"/>
        <end position="1618"/>
    </location>
</feature>
<evidence type="ECO:0000256" key="9">
    <source>
        <dbReference type="ARBA" id="ARBA00022771"/>
    </source>
</evidence>
<keyword evidence="11" id="KW-0862">Zinc</keyword>
<feature type="repeat" description="RCC1" evidence="14">
    <location>
        <begin position="548"/>
        <end position="599"/>
    </location>
</feature>
<evidence type="ECO:0000256" key="15">
    <source>
        <dbReference type="SAM" id="MobiDB-lite"/>
    </source>
</evidence>
<feature type="repeat" description="RCC1" evidence="14">
    <location>
        <begin position="4048"/>
        <end position="4099"/>
    </location>
</feature>
<feature type="repeat" description="RCC1" evidence="14">
    <location>
        <begin position="3216"/>
        <end position="3267"/>
    </location>
</feature>
<feature type="repeat" description="RCC1" evidence="14">
    <location>
        <begin position="706"/>
        <end position="757"/>
    </location>
</feature>
<dbReference type="Gene3D" id="3.10.120.10">
    <property type="entry name" value="Cytochrome b5-like heme/steroid binding domain"/>
    <property type="match status" value="1"/>
</dbReference>
<feature type="region of interest" description="Disordered" evidence="15">
    <location>
        <begin position="2127"/>
        <end position="2150"/>
    </location>
</feature>
<dbReference type="InterPro" id="IPR000433">
    <property type="entry name" value="Znf_ZZ"/>
</dbReference>
<evidence type="ECO:0000256" key="12">
    <source>
        <dbReference type="PROSITE-ProRule" id="PRU00104"/>
    </source>
</evidence>
<dbReference type="EMBL" id="CALNXI010000504">
    <property type="protein sequence ID" value="CAH3028324.1"/>
    <property type="molecule type" value="Genomic_DNA"/>
</dbReference>
<dbReference type="InterPro" id="IPR008979">
    <property type="entry name" value="Galactose-bd-like_sf"/>
</dbReference>
<feature type="repeat" description="RCC1" evidence="14">
    <location>
        <begin position="3942"/>
        <end position="3993"/>
    </location>
</feature>
<dbReference type="Gene3D" id="3.30.2410.10">
    <property type="entry name" value="Hect, E3 ligase catalytic domain"/>
    <property type="match status" value="1"/>
</dbReference>
<keyword evidence="23" id="KW-1185">Reference proteome</keyword>
<feature type="compositionally biased region" description="Acidic residues" evidence="15">
    <location>
        <begin position="2560"/>
        <end position="2571"/>
    </location>
</feature>
<feature type="repeat" description="RCC1" evidence="14">
    <location>
        <begin position="4154"/>
        <end position="4205"/>
    </location>
</feature>
<feature type="compositionally biased region" description="Basic and acidic residues" evidence="15">
    <location>
        <begin position="1364"/>
        <end position="1376"/>
    </location>
</feature>
<dbReference type="Gene3D" id="2.130.10.30">
    <property type="entry name" value="Regulator of chromosome condensation 1/beta-lactamase-inhibitor protein II"/>
    <property type="match status" value="3"/>
</dbReference>
<dbReference type="InterPro" id="IPR037976">
    <property type="entry name" value="HERC2_APC10"/>
</dbReference>
<keyword evidence="10 12" id="KW-0833">Ubl conjugation pathway</keyword>
<evidence type="ECO:0000256" key="13">
    <source>
        <dbReference type="PROSITE-ProRule" id="PRU00228"/>
    </source>
</evidence>
<dbReference type="InterPro" id="IPR010606">
    <property type="entry name" value="Mib_Herc2"/>
</dbReference>
<evidence type="ECO:0000256" key="10">
    <source>
        <dbReference type="ARBA" id="ARBA00022786"/>
    </source>
</evidence>
<dbReference type="SMART" id="SM01117">
    <property type="entry name" value="Cyt-b5"/>
    <property type="match status" value="1"/>
</dbReference>
<feature type="repeat" description="RCC1" evidence="14">
    <location>
        <begin position="758"/>
        <end position="809"/>
    </location>
</feature>
<dbReference type="InterPro" id="IPR058923">
    <property type="entry name" value="RCC1-like_dom"/>
</dbReference>
<evidence type="ECO:0000256" key="7">
    <source>
        <dbReference type="ARBA" id="ARBA00022723"/>
    </source>
</evidence>
<evidence type="ECO:0000313" key="23">
    <source>
        <dbReference type="Proteomes" id="UP001159427"/>
    </source>
</evidence>
<dbReference type="EC" id="2.3.2.26" evidence="4"/>
<dbReference type="InterPro" id="IPR021097">
    <property type="entry name" value="CPH_domain"/>
</dbReference>
<dbReference type="PROSITE" id="PS50255">
    <property type="entry name" value="CYTOCHROME_B5_2"/>
    <property type="match status" value="1"/>
</dbReference>
<feature type="repeat" description="RCC1" evidence="14">
    <location>
        <begin position="4258"/>
        <end position="4309"/>
    </location>
</feature>
<evidence type="ECO:0000259" key="16">
    <source>
        <dbReference type="PROSITE" id="PS50030"/>
    </source>
</evidence>
<feature type="repeat" description="RCC1" evidence="14">
    <location>
        <begin position="3994"/>
        <end position="4047"/>
    </location>
</feature>
<dbReference type="Gene3D" id="2.30.30.30">
    <property type="match status" value="1"/>
</dbReference>
<keyword evidence="9 13" id="KW-0863">Zinc-finger</keyword>
<dbReference type="Pfam" id="PF00173">
    <property type="entry name" value="Cyt-b5"/>
    <property type="match status" value="1"/>
</dbReference>
<accession>A0ABN8MIE9</accession>
<dbReference type="Proteomes" id="UP001159427">
    <property type="component" value="Unassembled WGS sequence"/>
</dbReference>
<feature type="repeat" description="RCC1" evidence="14">
    <location>
        <begin position="600"/>
        <end position="651"/>
    </location>
</feature>
<feature type="region of interest" description="Disordered" evidence="15">
    <location>
        <begin position="1359"/>
        <end position="1387"/>
    </location>
</feature>
<feature type="domain" description="UBA" evidence="16">
    <location>
        <begin position="2491"/>
        <end position="2535"/>
    </location>
</feature>
<dbReference type="PROSITE" id="PS51284">
    <property type="entry name" value="DOC"/>
    <property type="match status" value="1"/>
</dbReference>
<evidence type="ECO:0000256" key="1">
    <source>
        <dbReference type="ARBA" id="ARBA00000885"/>
    </source>
</evidence>
<feature type="compositionally biased region" description="Basic and acidic residues" evidence="15">
    <location>
        <begin position="2540"/>
        <end position="2549"/>
    </location>
</feature>
<dbReference type="SMART" id="SM01337">
    <property type="entry name" value="APC10"/>
    <property type="match status" value="1"/>
</dbReference>
<dbReference type="SUPFAM" id="SSF63748">
    <property type="entry name" value="Tudor/PWWP/MBT"/>
    <property type="match status" value="1"/>
</dbReference>
<comment type="subcellular location">
    <subcellularLocation>
        <location evidence="2">Cytoplasm</location>
    </subcellularLocation>
</comment>
<feature type="region of interest" description="Disordered" evidence="15">
    <location>
        <begin position="1928"/>
        <end position="1963"/>
    </location>
</feature>
<feature type="region of interest" description="Disordered" evidence="15">
    <location>
        <begin position="107"/>
        <end position="126"/>
    </location>
</feature>
<dbReference type="Gene3D" id="1.10.8.10">
    <property type="entry name" value="DNA helicase RuvA subunit, C-terminal domain"/>
    <property type="match status" value="1"/>
</dbReference>
<dbReference type="Pfam" id="PF00415">
    <property type="entry name" value="RCC1"/>
    <property type="match status" value="8"/>
</dbReference>
<feature type="region of interest" description="Disordered" evidence="15">
    <location>
        <begin position="2326"/>
        <end position="2345"/>
    </location>
</feature>
<dbReference type="Pfam" id="PF00569">
    <property type="entry name" value="ZZ"/>
    <property type="match status" value="1"/>
</dbReference>
<feature type="repeat" description="RCC1" evidence="14">
    <location>
        <begin position="654"/>
        <end position="705"/>
    </location>
</feature>
<dbReference type="PROSITE" id="PS00626">
    <property type="entry name" value="RCC1_2"/>
    <property type="match status" value="3"/>
</dbReference>
<dbReference type="PROSITE" id="PS50030">
    <property type="entry name" value="UBA"/>
    <property type="match status" value="1"/>
</dbReference>
<evidence type="ECO:0000256" key="5">
    <source>
        <dbReference type="ARBA" id="ARBA00022490"/>
    </source>
</evidence>
<feature type="region of interest" description="Disordered" evidence="15">
    <location>
        <begin position="3466"/>
        <end position="3487"/>
    </location>
</feature>
<feature type="domain" description="DOC" evidence="20">
    <location>
        <begin position="2804"/>
        <end position="2981"/>
    </location>
</feature>
<sequence length="4804" mass="527298">MPNLANPVSSLRPQPRLDSKWLKTDIQTAFSIEGLKRLWNELVKDGEIPGKPSDVRINSDGVPSQKGETGKFYCGRRILKCMCCDGHCGPRNGCNCESCQKLDQEDREQKEEEERAPPAAGPLMDSWTWGDQPSPDQLREVLQGLIFEQQELASQAAGTTLSAMRLQQRLAVLGRYFIASSREREANTAKSVKRKSVKEEKQHVIKNRRNRANSEQASLGLARIGARAALSFAFAFLRRAWRSGEDADLCRELLDEALEALQYLPEATLFDEGSVSPVWLEVVDRSTKFLRSVVAGRGNEDRVYCKPLDSVPVSDQHVALGILLELAVQRGSLQHMLEAILLLLELWDSGQDNDTDSCFTSAPLIHLLQRFEEISGASQRTLEPNKLADEVLSSSVPKVSPTESFLRYLALPEDESEFVELQHCAVVLVSHLDRLAAPYLPLSSNQKTPSVALVQEVYGWGWLSWGNAGHTLGPTSLSSLVEIIGIAQICCAEKCFLALTKTGKVYTCHYMSEGQGPMLIESLARRCEIIKIATSPECKHFMALSREGEVYSWGSGDGGKLGHGDNNFCDEPTLITGLAGKQVVQIACGSSHSAAVTSEGELYTWGRGNYGRLGHGNSEDHLVPMLVSGLRGYHVIDVACGSGDAHSLAVADDGTVWSWGDGDYGKLGHGGSDAFKAPKIIDKLQSFGVVRVFCGSQFSVALTRDGQVLTWGKGDGGRLGHVAEDHMRHPKVIEAFSGKKIVDVAVGSVHCLVVTEDGEVYSWGRNEQGQLGDTSNIARTEPALIAALDSKEITGVACGPAQSFAWSSAGHWNVGLRLPFCLDVCKKTFEYLDSLLRRVSEDLTGALDWPPPPQEKECIAVATLNLLRLQLHAAITGSVSADDLGLGVGSKLLQSLKQQVVTLASNKGVLKTVQSAAQGALRNGWVLLLPTPEERARALTDLLIETCDKPTSSPAGRKFMSDLLISSLMAEGSLESALETAIENDIKEGAGKNDKEKTSETKEEVVDVPLLHLTQQLLKTSSGQVLSEFQQLNLKPPVVQWPYIPPPRPMTVELLLKLQRLLIGSFFLHHEDDRPWYLFKGEERALSVKQCGATLLLHKYATLLCAHVGEILPVASSLASNGPRHFVMASQIIQREFTGVLLPEFLSAMVLLQTCMPSVMDSSKTVPLISGLLDLLDKFNTLAPGVQKEDEEDLAWPGGIGSPTPARRRADNDITFIRPEDLENHNKDGGLWVVIHGKVYDLQDFKDQAPCGKERLQSYAASDATQIFEETKHSLEAREMMQAFFVGIFVEPDQELALDSALSVSSPLIDCERTLGLLLGLYAYHLAQSTPVSIEEDEYDRWLTADFFSGGMEASSAPAYAKVGKKEKESSEDKTEPFAQQNSHGDPAKPFLQALAESKVEDDTALKFLAATERFCKQKRIVLPIEFPADHPVEKVGRMLMACLLKHQELGNAALSVLDGDVYSPSTPALESPLDVPSSTSESFLSHTPPIIIPRPVSEVLKVVYQTKCALLRAHQESSRSYEEVCSPALERCQFLFTELHPAMSSEVSTLSRLRIRNTLPRWARTVQQMIQKKKNTEEKEKPVIREGGEIAHTDAELLEEKAVNEKENVERKSKQKVDHTALNTSLSSVRKVKWLRERMIGSSVKTLLMNHIKDFVLHDEPVDVDKLRKCLHMQFERGQRRLKGAETLLSLVSKQYLIPSVRYSILCGWQGLLLTHSQAHNAVPHCTADVGLIPPYDRVILERAFSRINSWAVNTLREAIIFADDTFKRAESKPDSTPNDFHGGLSLGALPVARFLLATLGILTAQHNASDMSLILNSGTIGLTQTIMRLAGPCEAAEEEDSSLAAIIDEAKATKKVPTIPITGPEMAKRMKIGTRVVRGPDWKWGDQDGPPPSEGRVIGELGEDGWVRIQWDTGSTNSYRMGKEGKYDLKLAGPPPVPESSEEEEEAMKDDSKKEKTEIQSTHPTVLIRHSCVCLLQALAIGCGLHANSLQIESVRTVSSLLRNLLDASTTGEGSSVVMAQQHRDWAKLGFIRGITVSPVICCSLSTPHWVSLLLRVVRGSLPGEETLLPTASTANLPRQILAMRLLRAVLPSWDVTKESSRMSEVVAKLFALLGRVLMTCHGSLPIQPPSGEKSRKSKRKPRIPASVSATYSSTVAEELVALIRKLHTLEAWNPLVNEFIGAQLKSVVTMVTSDESVREEQITQDSEKATEEPVNQGPVMAVLAVIGGVDSRPRLGGLVQHKEWGSGTVCRIAPNGKVTVQCEGQQKAKICSISQVKPVPVIPFSADNLPMSDASLGIWASLVRLAGTGKKTVERDQEDFQLPAVPGEDGVEGSARCPPVRPLIPPKMGGEDVDTALLRQQQITLGLLKAARVLCSRQDNLRQILNHQAESSDGGSSTFSLQQLMCSAIKPSPIKALFDREELEAAALAACQFLANEASRPAEPPTPVVSETGPEQERPPPQSSTSRKTSKSKHLQKKKARTRKPTPPPPPPLVQQLVEMGFARSRAEYALKELADEEEPRAELVVAWLIDHPDIEVPERPDRQEAPPELSSSGDSSDGDDDDDDDSDALSTSDTDSSSSEGETFALPTEFKRRSDLSSNDEYARYVRDNIQVGMMVRCCRTYEEVHEGDVGRVIKLDRDGLHDLNVQGDWQKKNGTYWVRYVHVELLGHDSYARRELIKVGDRVRVKASVTTPKYKWGSVNHGSVGTVVSISPNGKDVKVDFPQQTNWTGLIAEMEVVPATHPRIRCDGCHMEPIEGPRYKCKSCPDFNYCDTCFRLRRNHRHSFHRFEEPSSIPVNAGKAGRGKKKIVSGGFSGPEHIVKEWDRLVKNLTVSSRESQAGRLIDGTESYWQSAGSQGKHWIRMELYPDLLIQRLTMKVDPSDSSYMPSVVVISAGDSIQMLKEIKTVHISATDSIVTLLEDAPEEYRFLEIGIRQCKSSGIDCKIHGISLTARAKADEDDMAASFSFLALDEEDEAARRRRALRRKPATTVEPTPEGQVKVFVWGLNDKDQLGGLKGSKIKMPSVSDVLSSLKVKQVSGGSKSLFAVTLEGKVFACGESTNGRLGLGPISGNVLVPRQIDTLSPFVVKKVAVHSGGRHAMAITIEGKLFSWGEGEDGKLGHGNKINYDRPQLVEALKSKFVQEISCGSSHSAAVMSTGELFTWGLGEYGRLGHGDNQTQLRPKQVRSLSNQHAIDVACGSRDAQTLALTSDGCVWSWGDGDFGKLGRGGSEGCSVPHVVEKLKGQGVCKVLCGAQFSLALTNSGQVWTWGKGDYFRLGHGNDSHVRKPQVVEGLKDKKVVDVAVGALHCLAVTEQGQVFAWGDNDHGQQGNGTTTVNRRPQLVLGLEDFRINRVACGSSHSMAWAESDFPAPATHEPVMFPTSRDPLGASCLSPDSQEQSAAAEAESNEYGEHRHRPSLAKIVLSLNSNYERQQALGHILTALQIIYSRDAVVRSLMDPHSFIRGDSKPSDTDDDAVSLGSGSEASLDDATLTAVASCSRKSFIDGVDEFTISLGQDDSRLLVELLKLAVADRAGENGREVLSEVLRALAQTKPEIASMLLELCITELEDVATDNSSIHSNFQPVVQESSHPYTDDTNTTGVVKIPGAEGLRVEFDKQSSTERRHDPLTIMDSTGRVVSVRSGREWSDWSSELRMSGDELRWKFVSDSSVNGWGWRFTVYPIPPAAAPCDVLSDRALQSRPSIDLARCLLDFKLETLGDTAQIPRLASSLSACAQLNTLSAGQRTWALSRLRKLVLSEVGPSIDVPSLFGYNLTYDQPLIKLKQNSDQRMSTAVASSALGKLIRGLPDTLRRQYEYEEQLVRGGKHLFHSDFFKVLVAFACDLGLDALPCCADGHEWAWFRRFCVASRVAQSLELRTPLPSDFQMEVKEKISEMVQDSDEGAENYTDHKMFRREHDEQLLLWLNQRPSDWTVTWGGSGTIYGWGHNHRGQLGGIEGGKVKFPQPCEALSAIRPVQIVGGEQTLFAVTADGKVYATGYGHGGRLGLGGTDTVTSVRLIESLQHVVIKKVAVHSGGKHAIALSVDGGVYSWGEGDDGKLGHGSRNSCDRPRVIEALRGKALVDIACGGSHSACITSNGELYTWGKGRYGRLGHGDSEDQLLPKVVEALRGHRVIDVACGSGDAQTLCLTDNDCVWSWGDGDYGKLGRGGSDGCKIPMKVDSLMRAGVCKVECGSQFSVALTKSGAVYTWGKGDYYRLGHGSDDHVRRPKRVAALQNKKVIAIATGSLHCVACTDTGEVYTWGDNDEGQLGDGSTNAIQRPRLVTALQGKKTNRVACGSAHTIAWSTTKPANAGRLPREVPMEYNHLQSIFLGTLRNRLMLLHHFSDLVCSSLAMFDLQPRLKEHAGQEPLVALDSLRGVLIPSGKEAAFRKVVQTTMVRDRQHGPVIELNRIQIKKYRSKGGLTGPDGSKSVFGQACFKMSNFGPDSLFLPHRVWKVKFIGESVDDCGGGYSESIAEMCDELQNGSLPLLIVTPNGREESGANRDCFILNPDARSPVHLSMFKFLGVLIGIAIRTGSPLSLNLAEPVWQQLAGMSLRVTDLAEIDKDYVPGLMCIRDMDETFEAMEMPFSTPSASGQEVQLHNKVKRITLDNREEYVRLALHYRLHEFDVQVSAVREGMARVVPVPLLSLFTGPELETMVCGSPDIPLDLLKSVVTYKGVDASAPLVRWFWDTLESFSNAERSLFLRFVWGRTRLPRTIVDFRGRDFVFQVLDKYSPPDHYLPESYTCFFLLKMPRYSCQRVLCEKLKYAIHFCKSIDSDDYARIDLTGEQAEEYDTDVEAF</sequence>
<evidence type="ECO:0000256" key="11">
    <source>
        <dbReference type="ARBA" id="ARBA00022833"/>
    </source>
</evidence>
<feature type="compositionally biased region" description="Basic and acidic residues" evidence="15">
    <location>
        <begin position="1951"/>
        <end position="1960"/>
    </location>
</feature>
<dbReference type="SUPFAM" id="SSF50985">
    <property type="entry name" value="RCC1/BLIP-II"/>
    <property type="match status" value="3"/>
</dbReference>
<dbReference type="SUPFAM" id="SSF46934">
    <property type="entry name" value="UBA-like"/>
    <property type="match status" value="1"/>
</dbReference>
<evidence type="ECO:0000256" key="4">
    <source>
        <dbReference type="ARBA" id="ARBA00012485"/>
    </source>
</evidence>
<dbReference type="PROSITE" id="PS51416">
    <property type="entry name" value="MIB_HERC2"/>
    <property type="match status" value="1"/>
</dbReference>
<dbReference type="SUPFAM" id="SSF49785">
    <property type="entry name" value="Galactose-binding domain-like"/>
    <property type="match status" value="1"/>
</dbReference>
<feature type="domain" description="ZZ-type" evidence="17">
    <location>
        <begin position="2746"/>
        <end position="2797"/>
    </location>
</feature>
<evidence type="ECO:0000259" key="20">
    <source>
        <dbReference type="PROSITE" id="PS51284"/>
    </source>
</evidence>
<feature type="region of interest" description="Disordered" evidence="15">
    <location>
        <begin position="2540"/>
        <end position="2594"/>
    </location>
</feature>
<dbReference type="Gene3D" id="2.30.30.40">
    <property type="entry name" value="SH3 Domains"/>
    <property type="match status" value="1"/>
</dbReference>
<dbReference type="InterPro" id="IPR001199">
    <property type="entry name" value="Cyt_B5-like_heme/steroid-bd"/>
</dbReference>
<feature type="region of interest" description="Disordered" evidence="15">
    <location>
        <begin position="2441"/>
        <end position="2498"/>
    </location>
</feature>
<dbReference type="SUPFAM" id="SSF56204">
    <property type="entry name" value="Hect, E3 ligase catalytic domain"/>
    <property type="match status" value="1"/>
</dbReference>
<dbReference type="Pfam" id="PF11515">
    <property type="entry name" value="Cul7"/>
    <property type="match status" value="1"/>
</dbReference>
<keyword evidence="7" id="KW-0479">Metal-binding</keyword>
<dbReference type="InterPro" id="IPR009091">
    <property type="entry name" value="RCC1/BLIP-II"/>
</dbReference>
<feature type="repeat" description="RCC1" evidence="14">
    <location>
        <begin position="4206"/>
        <end position="4257"/>
    </location>
</feature>
<evidence type="ECO:0000313" key="22">
    <source>
        <dbReference type="EMBL" id="CAH3028324.1"/>
    </source>
</evidence>
<evidence type="ECO:0000256" key="14">
    <source>
        <dbReference type="PROSITE-ProRule" id="PRU00235"/>
    </source>
</evidence>
<gene>
    <name evidence="22" type="ORF">PEVE_00033790</name>
</gene>
<feature type="repeat" description="RCC1" evidence="14">
    <location>
        <begin position="3320"/>
        <end position="3371"/>
    </location>
</feature>
<dbReference type="PANTHER" id="PTHR22872">
    <property type="entry name" value="BTK-BINDING PROTEIN-RELATED"/>
    <property type="match status" value="1"/>
</dbReference>
<dbReference type="SUPFAM" id="SSF55856">
    <property type="entry name" value="Cytochrome b5-like heme/steroid binding domain"/>
    <property type="match status" value="1"/>
</dbReference>
<dbReference type="PRINTS" id="PR00633">
    <property type="entry name" value="RCCNDNSATION"/>
</dbReference>
<feature type="repeat" description="RCC1" evidence="14">
    <location>
        <begin position="3003"/>
        <end position="3054"/>
    </location>
</feature>
<feature type="compositionally biased region" description="Basic and acidic residues" evidence="15">
    <location>
        <begin position="3466"/>
        <end position="3475"/>
    </location>
</feature>
<dbReference type="InterPro" id="IPR000408">
    <property type="entry name" value="Reg_chr_condens"/>
</dbReference>
<evidence type="ECO:0000256" key="2">
    <source>
        <dbReference type="ARBA" id="ARBA00004496"/>
    </source>
</evidence>
<dbReference type="Pfam" id="PF00632">
    <property type="entry name" value="HECT"/>
    <property type="match status" value="1"/>
</dbReference>
<feature type="repeat" description="RCC1" evidence="14">
    <location>
        <begin position="4100"/>
        <end position="4151"/>
    </location>
</feature>
<feature type="repeat" description="RCC1" evidence="14">
    <location>
        <begin position="3268"/>
        <end position="3319"/>
    </location>
</feature>
<feature type="repeat" description="RCC1" evidence="14">
    <location>
        <begin position="3055"/>
        <end position="3109"/>
    </location>
</feature>
<keyword evidence="6" id="KW-0808">Transferase</keyword>
<dbReference type="Gene3D" id="3.30.60.90">
    <property type="match status" value="1"/>
</dbReference>
<evidence type="ECO:0000256" key="3">
    <source>
        <dbReference type="ARBA" id="ARBA00004906"/>
    </source>
</evidence>
<feature type="domain" description="Cytochrome b5 heme-binding" evidence="19">
    <location>
        <begin position="1214"/>
        <end position="1290"/>
    </location>
</feature>
<dbReference type="CDD" id="cd00078">
    <property type="entry name" value="HECTc"/>
    <property type="match status" value="1"/>
</dbReference>
<protein>
    <recommendedName>
        <fullName evidence="4">HECT-type E3 ubiquitin transferase</fullName>
        <ecNumber evidence="4">2.3.2.26</ecNumber>
    </recommendedName>
</protein>
<feature type="domain" description="MIB/HERC2" evidence="21">
    <location>
        <begin position="1864"/>
        <end position="1937"/>
    </location>
</feature>
<feature type="compositionally biased region" description="Basic and acidic residues" evidence="15">
    <location>
        <begin position="107"/>
        <end position="116"/>
    </location>
</feature>
<dbReference type="Pfam" id="PF03256">
    <property type="entry name" value="ANAPC10"/>
    <property type="match status" value="1"/>
</dbReference>
<name>A0ABN8MIE9_9CNID</name>
<dbReference type="InterPro" id="IPR036400">
    <property type="entry name" value="Cyt_B5-like_heme/steroid_sf"/>
</dbReference>
<organism evidence="22 23">
    <name type="scientific">Porites evermanni</name>
    <dbReference type="NCBI Taxonomy" id="104178"/>
    <lineage>
        <taxon>Eukaryota</taxon>
        <taxon>Metazoa</taxon>
        <taxon>Cnidaria</taxon>
        <taxon>Anthozoa</taxon>
        <taxon>Hexacorallia</taxon>
        <taxon>Scleractinia</taxon>
        <taxon>Fungiina</taxon>
        <taxon>Poritidae</taxon>
        <taxon>Porites</taxon>
    </lineage>
</organism>
<dbReference type="SMART" id="SM00291">
    <property type="entry name" value="ZnF_ZZ"/>
    <property type="match status" value="1"/>
</dbReference>
<evidence type="ECO:0000256" key="8">
    <source>
        <dbReference type="ARBA" id="ARBA00022737"/>
    </source>
</evidence>
<comment type="catalytic activity">
    <reaction evidence="1">
        <text>S-ubiquitinyl-[E2 ubiquitin-conjugating enzyme]-L-cysteine + [acceptor protein]-L-lysine = [E2 ubiquitin-conjugating enzyme]-L-cysteine + N(6)-ubiquitinyl-[acceptor protein]-L-lysine.</text>
        <dbReference type="EC" id="2.3.2.26"/>
    </reaction>
</comment>
<dbReference type="InterPro" id="IPR035983">
    <property type="entry name" value="Hect_E3_ubiquitin_ligase"/>
</dbReference>
<evidence type="ECO:0000259" key="17">
    <source>
        <dbReference type="PROSITE" id="PS50135"/>
    </source>
</evidence>
<dbReference type="SUPFAM" id="SSF57850">
    <property type="entry name" value="RING/U-box"/>
    <property type="match status" value="1"/>
</dbReference>
<dbReference type="InterPro" id="IPR051625">
    <property type="entry name" value="Signaling_Regulatory_Domain"/>
</dbReference>